<evidence type="ECO:0000313" key="2">
    <source>
        <dbReference type="Proteomes" id="UP000275719"/>
    </source>
</evidence>
<reference evidence="1 2" key="1">
    <citation type="submission" date="2018-11" db="EMBL/GenBank/DDBJ databases">
        <title>Flavobacterium sp. nov., YIM 102701-2 draft genome.</title>
        <authorList>
            <person name="Li G."/>
            <person name="Jiang Y."/>
        </authorList>
    </citation>
    <scope>NUCLEOTIDE SEQUENCE [LARGE SCALE GENOMIC DNA]</scope>
    <source>
        <strain evidence="1 2">YIM 102701-2</strain>
    </source>
</reference>
<keyword evidence="2" id="KW-1185">Reference proteome</keyword>
<dbReference type="Proteomes" id="UP000275719">
    <property type="component" value="Unassembled WGS sequence"/>
</dbReference>
<accession>A0A3P3WAJ6</accession>
<gene>
    <name evidence="1" type="ORF">EG240_07230</name>
</gene>
<evidence type="ECO:0000313" key="1">
    <source>
        <dbReference type="EMBL" id="RRJ90986.1"/>
    </source>
</evidence>
<dbReference type="AlphaFoldDB" id="A0A3P3WAJ6"/>
<organism evidence="1 2">
    <name type="scientific">Paenimyroides tangerinum</name>
    <dbReference type="NCBI Taxonomy" id="2488728"/>
    <lineage>
        <taxon>Bacteria</taxon>
        <taxon>Pseudomonadati</taxon>
        <taxon>Bacteroidota</taxon>
        <taxon>Flavobacteriia</taxon>
        <taxon>Flavobacteriales</taxon>
        <taxon>Flavobacteriaceae</taxon>
        <taxon>Paenimyroides</taxon>
    </lineage>
</organism>
<dbReference type="EMBL" id="RQVQ01000013">
    <property type="protein sequence ID" value="RRJ90986.1"/>
    <property type="molecule type" value="Genomic_DNA"/>
</dbReference>
<protein>
    <submittedName>
        <fullName evidence="1">Uncharacterized protein</fullName>
    </submittedName>
</protein>
<proteinExistence type="predicted"/>
<sequence>MQIKKTQIKNILIQDLKQAEQITSQFTGGYSGSFSSAETFHKTLSETISRFENGDDSVIDELWIWFAPTSHWDDFVGDSNLGNRIFEHLKQLK</sequence>
<comment type="caution">
    <text evidence="1">The sequence shown here is derived from an EMBL/GenBank/DDBJ whole genome shotgun (WGS) entry which is preliminary data.</text>
</comment>
<dbReference type="OrthoDB" id="1262835at2"/>
<name>A0A3P3WAJ6_9FLAO</name>
<dbReference type="RefSeq" id="WP_125018723.1">
    <property type="nucleotide sequence ID" value="NZ_RQVQ01000013.1"/>
</dbReference>